<dbReference type="InterPro" id="IPR044298">
    <property type="entry name" value="MIG/MutY"/>
</dbReference>
<keyword evidence="10" id="KW-0378">Hydrolase</keyword>
<dbReference type="InterPro" id="IPR005760">
    <property type="entry name" value="A/G_AdeGlyc_MutY"/>
</dbReference>
<comment type="similarity">
    <text evidence="4">Belongs to the Nth/MutY family.</text>
</comment>
<dbReference type="Pfam" id="PF00730">
    <property type="entry name" value="HhH-GPD"/>
    <property type="match status" value="1"/>
</dbReference>
<keyword evidence="13" id="KW-0234">DNA repair</keyword>
<evidence type="ECO:0000256" key="2">
    <source>
        <dbReference type="ARBA" id="ARBA00001966"/>
    </source>
</evidence>
<keyword evidence="9" id="KW-0227">DNA damage</keyword>
<accession>A0A2W1LKS2</accession>
<evidence type="ECO:0000256" key="8">
    <source>
        <dbReference type="ARBA" id="ARBA00022723"/>
    </source>
</evidence>
<keyword evidence="7" id="KW-0004">4Fe-4S</keyword>
<evidence type="ECO:0000256" key="1">
    <source>
        <dbReference type="ARBA" id="ARBA00000843"/>
    </source>
</evidence>
<name>A0A2W1LKS2_9BACL</name>
<evidence type="ECO:0000256" key="11">
    <source>
        <dbReference type="ARBA" id="ARBA00023004"/>
    </source>
</evidence>
<dbReference type="GO" id="GO:0006298">
    <property type="term" value="P:mismatch repair"/>
    <property type="evidence" value="ECO:0007669"/>
    <property type="project" value="TreeGrafter"/>
</dbReference>
<gene>
    <name evidence="17" type="primary">mutY</name>
    <name evidence="17" type="ORF">DNH61_15100</name>
</gene>
<keyword evidence="14" id="KW-0326">Glycosidase</keyword>
<dbReference type="SUPFAM" id="SSF48150">
    <property type="entry name" value="DNA-glycosylase"/>
    <property type="match status" value="1"/>
</dbReference>
<comment type="catalytic activity">
    <reaction evidence="1">
        <text>Hydrolyzes free adenine bases from 7,8-dihydro-8-oxoguanine:adenine mismatched double-stranded DNA, leaving an apurinic site.</text>
        <dbReference type="EC" id="3.2.2.31"/>
    </reaction>
</comment>
<sequence length="484" mass="52356">MTNKQQAALEQASAGPGLFFGMELLGWYRSVKRDLPWRENRDPYRVWVSEIMLQQTRVDTVIPYYKRFMDKFPTIRHLAEAPEEEVLKCWEGLGYYSRARNLQAGAQQVVSEYGGSVPDDKTAVAALKGVGPYTAGAIMSIAFNRPEPAVDGNVMRVLSRYFCLEDDIAKPSVRTGIERIAAALIPEGAAGDFNQGIMELGALICTPKSPGCLICPVMAECAGRLAGRELELPVKTKAKPPRPELRLAALVEGAGPHAGAILVRQRPESGLLARMWELPHVLAPGGGSAGPVAAGSAAAAGPVRGRRRSTAALDAPAAAGEAAASPGANREARMALMGRALAEEARLLIRPRRWWRDAEHVFSHIRWDLQVYLADFGFVLKDAASAGGTQAGAYTGLAAEQPAAYMAGSGETAEAAQRETAASYDHAGLPLASAALVDRLPEGYRWIRQDDMKEMAFPNVFLRLLNDYWEQRESGCLPDEAEAE</sequence>
<evidence type="ECO:0000256" key="6">
    <source>
        <dbReference type="ARBA" id="ARBA00022023"/>
    </source>
</evidence>
<evidence type="ECO:0000256" key="9">
    <source>
        <dbReference type="ARBA" id="ARBA00022763"/>
    </source>
</evidence>
<dbReference type="InterPro" id="IPR003265">
    <property type="entry name" value="HhH-GPD_domain"/>
</dbReference>
<keyword evidence="8" id="KW-0479">Metal-binding</keyword>
<proteinExistence type="inferred from homology"/>
<keyword evidence="18" id="KW-1185">Reference proteome</keyword>
<comment type="function">
    <text evidence="3">Adenine glycosylase active on G-A mispairs. MutY also corrects error-prone DNA synthesis past GO lesions which are due to the oxidatively damaged form of guanine: 7,8-dihydro-8-oxoguanine (8-oxo-dGTP).</text>
</comment>
<dbReference type="PROSITE" id="PS00764">
    <property type="entry name" value="ENDONUCLEASE_III_1"/>
    <property type="match status" value="1"/>
</dbReference>
<dbReference type="GO" id="GO:0051539">
    <property type="term" value="F:4 iron, 4 sulfur cluster binding"/>
    <property type="evidence" value="ECO:0007669"/>
    <property type="project" value="UniProtKB-KW"/>
</dbReference>
<dbReference type="PANTHER" id="PTHR42944">
    <property type="entry name" value="ADENINE DNA GLYCOSYLASE"/>
    <property type="match status" value="1"/>
</dbReference>
<dbReference type="SUPFAM" id="SSF55811">
    <property type="entry name" value="Nudix"/>
    <property type="match status" value="1"/>
</dbReference>
<evidence type="ECO:0000259" key="16">
    <source>
        <dbReference type="SMART" id="SM00478"/>
    </source>
</evidence>
<protein>
    <recommendedName>
        <fullName evidence="6">Adenine DNA glycosylase</fullName>
        <ecNumber evidence="5">3.2.2.31</ecNumber>
    </recommendedName>
</protein>
<dbReference type="CDD" id="cd00056">
    <property type="entry name" value="ENDO3c"/>
    <property type="match status" value="1"/>
</dbReference>
<feature type="region of interest" description="Disordered" evidence="15">
    <location>
        <begin position="305"/>
        <end position="325"/>
    </location>
</feature>
<dbReference type="OrthoDB" id="9802365at2"/>
<dbReference type="Gene3D" id="1.10.340.30">
    <property type="entry name" value="Hypothetical protein, domain 2"/>
    <property type="match status" value="1"/>
</dbReference>
<keyword evidence="11" id="KW-0408">Iron</keyword>
<dbReference type="Gene3D" id="3.90.79.10">
    <property type="entry name" value="Nucleoside Triphosphate Pyrophosphohydrolase"/>
    <property type="match status" value="1"/>
</dbReference>
<evidence type="ECO:0000256" key="5">
    <source>
        <dbReference type="ARBA" id="ARBA00012045"/>
    </source>
</evidence>
<reference evidence="17 18" key="1">
    <citation type="submission" date="2018-06" db="EMBL/GenBank/DDBJ databases">
        <title>Paenibacillus imtechensis sp. nov.</title>
        <authorList>
            <person name="Pinnaka A.K."/>
            <person name="Singh H."/>
            <person name="Kaur M."/>
        </authorList>
    </citation>
    <scope>NUCLEOTIDE SEQUENCE [LARGE SCALE GENOMIC DNA]</scope>
    <source>
        <strain evidence="17 18">SMB1</strain>
    </source>
</reference>
<dbReference type="GO" id="GO:0034039">
    <property type="term" value="F:8-oxo-7,8-dihydroguanine DNA N-glycosylase activity"/>
    <property type="evidence" value="ECO:0007669"/>
    <property type="project" value="TreeGrafter"/>
</dbReference>
<organism evidence="17 18">
    <name type="scientific">Paenibacillus sambharensis</name>
    <dbReference type="NCBI Taxonomy" id="1803190"/>
    <lineage>
        <taxon>Bacteria</taxon>
        <taxon>Bacillati</taxon>
        <taxon>Bacillota</taxon>
        <taxon>Bacilli</taxon>
        <taxon>Bacillales</taxon>
        <taxon>Paenibacillaceae</taxon>
        <taxon>Paenibacillus</taxon>
    </lineage>
</organism>
<comment type="caution">
    <text evidence="17">The sequence shown here is derived from an EMBL/GenBank/DDBJ whole genome shotgun (WGS) entry which is preliminary data.</text>
</comment>
<feature type="compositionally biased region" description="Low complexity" evidence="15">
    <location>
        <begin position="311"/>
        <end position="325"/>
    </location>
</feature>
<dbReference type="InterPro" id="IPR004035">
    <property type="entry name" value="Endouclease-III_FeS-bd_BS"/>
</dbReference>
<comment type="cofactor">
    <cofactor evidence="2">
        <name>[4Fe-4S] cluster</name>
        <dbReference type="ChEBI" id="CHEBI:49883"/>
    </cofactor>
</comment>
<evidence type="ECO:0000256" key="12">
    <source>
        <dbReference type="ARBA" id="ARBA00023014"/>
    </source>
</evidence>
<evidence type="ECO:0000256" key="3">
    <source>
        <dbReference type="ARBA" id="ARBA00002933"/>
    </source>
</evidence>
<dbReference type="InterPro" id="IPR011257">
    <property type="entry name" value="DNA_glycosylase"/>
</dbReference>
<evidence type="ECO:0000256" key="4">
    <source>
        <dbReference type="ARBA" id="ARBA00008343"/>
    </source>
</evidence>
<dbReference type="GO" id="GO:0032357">
    <property type="term" value="F:oxidized purine DNA binding"/>
    <property type="evidence" value="ECO:0007669"/>
    <property type="project" value="TreeGrafter"/>
</dbReference>
<dbReference type="Proteomes" id="UP000249522">
    <property type="component" value="Unassembled WGS sequence"/>
</dbReference>
<dbReference type="PANTHER" id="PTHR42944:SF1">
    <property type="entry name" value="ADENINE DNA GLYCOSYLASE"/>
    <property type="match status" value="1"/>
</dbReference>
<evidence type="ECO:0000256" key="10">
    <source>
        <dbReference type="ARBA" id="ARBA00022801"/>
    </source>
</evidence>
<dbReference type="AlphaFoldDB" id="A0A2W1LKS2"/>
<dbReference type="GO" id="GO:0006284">
    <property type="term" value="P:base-excision repair"/>
    <property type="evidence" value="ECO:0007669"/>
    <property type="project" value="InterPro"/>
</dbReference>
<dbReference type="Gene3D" id="1.10.1670.10">
    <property type="entry name" value="Helix-hairpin-Helix base-excision DNA repair enzymes (C-terminal)"/>
    <property type="match status" value="1"/>
</dbReference>
<dbReference type="GO" id="GO:0000701">
    <property type="term" value="F:purine-specific mismatch base pair DNA N-glycosylase activity"/>
    <property type="evidence" value="ECO:0007669"/>
    <property type="project" value="UniProtKB-EC"/>
</dbReference>
<keyword evidence="12" id="KW-0411">Iron-sulfur</keyword>
<dbReference type="InterPro" id="IPR023170">
    <property type="entry name" value="HhH_base_excis_C"/>
</dbReference>
<dbReference type="EMBL" id="QKRB01000046">
    <property type="protein sequence ID" value="PZD95074.1"/>
    <property type="molecule type" value="Genomic_DNA"/>
</dbReference>
<evidence type="ECO:0000313" key="18">
    <source>
        <dbReference type="Proteomes" id="UP000249522"/>
    </source>
</evidence>
<dbReference type="GO" id="GO:0035485">
    <property type="term" value="F:adenine/guanine mispair binding"/>
    <property type="evidence" value="ECO:0007669"/>
    <property type="project" value="TreeGrafter"/>
</dbReference>
<dbReference type="NCBIfam" id="TIGR01084">
    <property type="entry name" value="mutY"/>
    <property type="match status" value="1"/>
</dbReference>
<dbReference type="InterPro" id="IPR015797">
    <property type="entry name" value="NUDIX_hydrolase-like_dom_sf"/>
</dbReference>
<evidence type="ECO:0000256" key="7">
    <source>
        <dbReference type="ARBA" id="ARBA00022485"/>
    </source>
</evidence>
<evidence type="ECO:0000256" key="14">
    <source>
        <dbReference type="ARBA" id="ARBA00023295"/>
    </source>
</evidence>
<dbReference type="EC" id="3.2.2.31" evidence="5"/>
<dbReference type="SMART" id="SM00478">
    <property type="entry name" value="ENDO3c"/>
    <property type="match status" value="1"/>
</dbReference>
<dbReference type="FunFam" id="1.10.340.30:FF:000002">
    <property type="entry name" value="Adenine DNA glycosylase"/>
    <property type="match status" value="1"/>
</dbReference>
<evidence type="ECO:0000313" key="17">
    <source>
        <dbReference type="EMBL" id="PZD95074.1"/>
    </source>
</evidence>
<dbReference type="GO" id="GO:0046872">
    <property type="term" value="F:metal ion binding"/>
    <property type="evidence" value="ECO:0007669"/>
    <property type="project" value="UniProtKB-KW"/>
</dbReference>
<evidence type="ECO:0000256" key="13">
    <source>
        <dbReference type="ARBA" id="ARBA00023204"/>
    </source>
</evidence>
<feature type="domain" description="HhH-GPD" evidence="16">
    <location>
        <begin position="52"/>
        <end position="203"/>
    </location>
</feature>
<evidence type="ECO:0000256" key="15">
    <source>
        <dbReference type="SAM" id="MobiDB-lite"/>
    </source>
</evidence>